<dbReference type="Proteomes" id="UP001321473">
    <property type="component" value="Unassembled WGS sequence"/>
</dbReference>
<comment type="caution">
    <text evidence="1">The sequence shown here is derived from an EMBL/GenBank/DDBJ whole genome shotgun (WGS) entry which is preliminary data.</text>
</comment>
<reference evidence="1 2" key="1">
    <citation type="journal article" date="2023" name="Arcadia Sci">
        <title>De novo assembly of a long-read Amblyomma americanum tick genome.</title>
        <authorList>
            <person name="Chou S."/>
            <person name="Poskanzer K.E."/>
            <person name="Rollins M."/>
            <person name="Thuy-Boun P.S."/>
        </authorList>
    </citation>
    <scope>NUCLEOTIDE SEQUENCE [LARGE SCALE GENOMIC DNA]</scope>
    <source>
        <strain evidence="1">F_SG_1</strain>
        <tissue evidence="1">Salivary glands</tissue>
    </source>
</reference>
<protein>
    <submittedName>
        <fullName evidence="1">Uncharacterized protein</fullName>
    </submittedName>
</protein>
<proteinExistence type="predicted"/>
<evidence type="ECO:0000313" key="1">
    <source>
        <dbReference type="EMBL" id="KAK8781034.1"/>
    </source>
</evidence>
<dbReference type="AlphaFoldDB" id="A0AAQ4F1L0"/>
<name>A0AAQ4F1L0_AMBAM</name>
<sequence length="71" mass="8340">MEDLRCPNLTVFNCRRKRSHEGGRVIRRLRFSEPRQKRSATLTNQLHKCYNKLPYKKCRSGIEDVSSGTDT</sequence>
<gene>
    <name evidence="1" type="ORF">V5799_017625</name>
</gene>
<evidence type="ECO:0000313" key="2">
    <source>
        <dbReference type="Proteomes" id="UP001321473"/>
    </source>
</evidence>
<keyword evidence="2" id="KW-1185">Reference proteome</keyword>
<dbReference type="EMBL" id="JARKHS020008139">
    <property type="protein sequence ID" value="KAK8781034.1"/>
    <property type="molecule type" value="Genomic_DNA"/>
</dbReference>
<accession>A0AAQ4F1L0</accession>
<organism evidence="1 2">
    <name type="scientific">Amblyomma americanum</name>
    <name type="common">Lone star tick</name>
    <dbReference type="NCBI Taxonomy" id="6943"/>
    <lineage>
        <taxon>Eukaryota</taxon>
        <taxon>Metazoa</taxon>
        <taxon>Ecdysozoa</taxon>
        <taxon>Arthropoda</taxon>
        <taxon>Chelicerata</taxon>
        <taxon>Arachnida</taxon>
        <taxon>Acari</taxon>
        <taxon>Parasitiformes</taxon>
        <taxon>Ixodida</taxon>
        <taxon>Ixodoidea</taxon>
        <taxon>Ixodidae</taxon>
        <taxon>Amblyomminae</taxon>
        <taxon>Amblyomma</taxon>
    </lineage>
</organism>